<dbReference type="InterPro" id="IPR004358">
    <property type="entry name" value="Sig_transdc_His_kin-like_C"/>
</dbReference>
<dbReference type="PRINTS" id="PR00344">
    <property type="entry name" value="BCTRLSENSOR"/>
</dbReference>
<dbReference type="EMBL" id="DSZU01000127">
    <property type="protein sequence ID" value="HGV55808.1"/>
    <property type="molecule type" value="Genomic_DNA"/>
</dbReference>
<evidence type="ECO:0000256" key="4">
    <source>
        <dbReference type="ARBA" id="ARBA00022679"/>
    </source>
</evidence>
<evidence type="ECO:0000256" key="6">
    <source>
        <dbReference type="ARBA" id="ARBA00022777"/>
    </source>
</evidence>
<evidence type="ECO:0000259" key="11">
    <source>
        <dbReference type="PROSITE" id="PS50110"/>
    </source>
</evidence>
<gene>
    <name evidence="14" type="ORF">ENT73_07015</name>
</gene>
<evidence type="ECO:0000259" key="13">
    <source>
        <dbReference type="PROSITE" id="PS50113"/>
    </source>
</evidence>
<dbReference type="SMART" id="SM00448">
    <property type="entry name" value="REC"/>
    <property type="match status" value="1"/>
</dbReference>
<dbReference type="InterPro" id="IPR003661">
    <property type="entry name" value="HisK_dim/P_dom"/>
</dbReference>
<dbReference type="CDD" id="cd00130">
    <property type="entry name" value="PAS"/>
    <property type="match status" value="2"/>
</dbReference>
<dbReference type="InterPro" id="IPR000700">
    <property type="entry name" value="PAS-assoc_C"/>
</dbReference>
<evidence type="ECO:0000259" key="10">
    <source>
        <dbReference type="PROSITE" id="PS50109"/>
    </source>
</evidence>
<comment type="catalytic activity">
    <reaction evidence="1">
        <text>ATP + protein L-histidine = ADP + protein N-phospho-L-histidine.</text>
        <dbReference type="EC" id="2.7.13.3"/>
    </reaction>
</comment>
<dbReference type="PROSITE" id="PS50112">
    <property type="entry name" value="PAS"/>
    <property type="match status" value="2"/>
</dbReference>
<evidence type="ECO:0000259" key="12">
    <source>
        <dbReference type="PROSITE" id="PS50112"/>
    </source>
</evidence>
<sequence>MNILTFDLEKIVRDSIYPAFVLSKDKEILLCNEAFSHFLGRPKEEILGRYCYEIVHGLKESPEFCPLKEVCPLSGCDKELSLCPTCHKYSITEEIKGLYIREFWEPRINRYLRVSILPLYDLKGELAGYLHFIEDQTEKIRLFEDAVPALVITTPEGDIVRINKRAKELFRIKDTNAFLKEVKAQYFWVDTQKHVKFLQLLKEAKEVYNFETELRDFEGNHFYVLISSKLYEEKGVSLIYSAIEDVTNYLKAKEEALDIVKKILDFLPLGIAVIDDRDRVIFVNPKFLKLTGYSQEEILGASLHQLLVADEKLREAAKYVFEEISLGRRSYLAKKRVEFIAKRKDGSTFPVEVYFEEFYLNGKRYFIGTLQDITERKFFEERLLKEEKEFVIEKIAGGLAHDLNNLLMIVKGYLELLAERSSRYSEKERDYIEKLLYSFDRMKNLVSELFILSKGEFQTTEVVLVNNFLQNWIPFFLQGTAIKIHFELEPDLRLPMKESHFLTLIQNLVINAKEAMENVGELTVKAYKKDTELFIEIIDSGEGIPSHILEKIFEPGFTTKPHGSGLGLYVVKRIMDMYGGEVKILSEPKRGTKVILRFPLSLMAEKIKVGPLELKGDKGYCEIKRKIKLLILDDEEEIRSVLKEFLTEQGFEVDTAEDGDIALEKFLKSLEANQPFTHLLLDLTVPKGKGGVYFLKNLMEKDISLEGYRVIFMTGFTEKEIQEEAKGLKVDFVLFKPFSLHRVLEILKEL</sequence>
<dbReference type="CDD" id="cd00156">
    <property type="entry name" value="REC"/>
    <property type="match status" value="1"/>
</dbReference>
<dbReference type="CDD" id="cd00082">
    <property type="entry name" value="HisKA"/>
    <property type="match status" value="1"/>
</dbReference>
<dbReference type="Gene3D" id="3.40.50.2300">
    <property type="match status" value="1"/>
</dbReference>
<dbReference type="GO" id="GO:0005524">
    <property type="term" value="F:ATP binding"/>
    <property type="evidence" value="ECO:0007669"/>
    <property type="project" value="UniProtKB-KW"/>
</dbReference>
<dbReference type="InterPro" id="IPR001610">
    <property type="entry name" value="PAC"/>
</dbReference>
<feature type="domain" description="PAC" evidence="13">
    <location>
        <begin position="335"/>
        <end position="385"/>
    </location>
</feature>
<evidence type="ECO:0000313" key="14">
    <source>
        <dbReference type="EMBL" id="HGV55808.1"/>
    </source>
</evidence>
<feature type="modified residue" description="4-aspartylphosphate" evidence="9">
    <location>
        <position position="682"/>
    </location>
</feature>
<dbReference type="SMART" id="SM00091">
    <property type="entry name" value="PAS"/>
    <property type="match status" value="3"/>
</dbReference>
<evidence type="ECO:0000256" key="7">
    <source>
        <dbReference type="ARBA" id="ARBA00022840"/>
    </source>
</evidence>
<dbReference type="PROSITE" id="PS50113">
    <property type="entry name" value="PAC"/>
    <property type="match status" value="1"/>
</dbReference>
<dbReference type="InterPro" id="IPR011006">
    <property type="entry name" value="CheY-like_superfamily"/>
</dbReference>
<keyword evidence="6" id="KW-0418">Kinase</keyword>
<dbReference type="InterPro" id="IPR001789">
    <property type="entry name" value="Sig_transdc_resp-reg_receiver"/>
</dbReference>
<feature type="domain" description="PAS" evidence="12">
    <location>
        <begin position="256"/>
        <end position="303"/>
    </location>
</feature>
<dbReference type="InterPro" id="IPR005467">
    <property type="entry name" value="His_kinase_dom"/>
</dbReference>
<reference evidence="14" key="1">
    <citation type="journal article" date="2020" name="mSystems">
        <title>Genome- and Community-Level Interaction Insights into Carbon Utilization and Element Cycling Functions of Hydrothermarchaeota in Hydrothermal Sediment.</title>
        <authorList>
            <person name="Zhou Z."/>
            <person name="Liu Y."/>
            <person name="Xu W."/>
            <person name="Pan J."/>
            <person name="Luo Z.H."/>
            <person name="Li M."/>
        </authorList>
    </citation>
    <scope>NUCLEOTIDE SEQUENCE [LARGE SCALE GENOMIC DNA]</scope>
    <source>
        <strain evidence="14">SpSt-605</strain>
    </source>
</reference>
<comment type="caution">
    <text evidence="14">The sequence shown here is derived from an EMBL/GenBank/DDBJ whole genome shotgun (WGS) entry which is preliminary data.</text>
</comment>
<evidence type="ECO:0000256" key="3">
    <source>
        <dbReference type="ARBA" id="ARBA00022553"/>
    </source>
</evidence>
<feature type="domain" description="Response regulatory" evidence="11">
    <location>
        <begin position="628"/>
        <end position="750"/>
    </location>
</feature>
<dbReference type="SMART" id="SM00086">
    <property type="entry name" value="PAC"/>
    <property type="match status" value="1"/>
</dbReference>
<dbReference type="PANTHER" id="PTHR43065">
    <property type="entry name" value="SENSOR HISTIDINE KINASE"/>
    <property type="match status" value="1"/>
</dbReference>
<dbReference type="InterPro" id="IPR035965">
    <property type="entry name" value="PAS-like_dom_sf"/>
</dbReference>
<dbReference type="SUPFAM" id="SSF52172">
    <property type="entry name" value="CheY-like"/>
    <property type="match status" value="1"/>
</dbReference>
<dbReference type="NCBIfam" id="TIGR00229">
    <property type="entry name" value="sensory_box"/>
    <property type="match status" value="2"/>
</dbReference>
<feature type="domain" description="Histidine kinase" evidence="10">
    <location>
        <begin position="398"/>
        <end position="602"/>
    </location>
</feature>
<organism evidence="14">
    <name type="scientific">Caldimicrobium thiodismutans</name>
    <dbReference type="NCBI Taxonomy" id="1653476"/>
    <lineage>
        <taxon>Bacteria</taxon>
        <taxon>Pseudomonadati</taxon>
        <taxon>Thermodesulfobacteriota</taxon>
        <taxon>Thermodesulfobacteria</taxon>
        <taxon>Thermodesulfobacteriales</taxon>
        <taxon>Thermodesulfobacteriaceae</taxon>
        <taxon>Caldimicrobium</taxon>
    </lineage>
</organism>
<keyword evidence="7" id="KW-0067">ATP-binding</keyword>
<dbReference type="Pfam" id="PF00072">
    <property type="entry name" value="Response_reg"/>
    <property type="match status" value="1"/>
</dbReference>
<dbReference type="GO" id="GO:0000155">
    <property type="term" value="F:phosphorelay sensor kinase activity"/>
    <property type="evidence" value="ECO:0007669"/>
    <property type="project" value="InterPro"/>
</dbReference>
<dbReference type="InterPro" id="IPR003594">
    <property type="entry name" value="HATPase_dom"/>
</dbReference>
<dbReference type="Pfam" id="PF00512">
    <property type="entry name" value="HisKA"/>
    <property type="match status" value="1"/>
</dbReference>
<dbReference type="InterPro" id="IPR000014">
    <property type="entry name" value="PAS"/>
</dbReference>
<dbReference type="EC" id="2.7.13.3" evidence="2"/>
<evidence type="ECO:0000256" key="1">
    <source>
        <dbReference type="ARBA" id="ARBA00000085"/>
    </source>
</evidence>
<dbReference type="SUPFAM" id="SSF47384">
    <property type="entry name" value="Homodimeric domain of signal transducing histidine kinase"/>
    <property type="match status" value="1"/>
</dbReference>
<evidence type="ECO:0000256" key="2">
    <source>
        <dbReference type="ARBA" id="ARBA00012438"/>
    </source>
</evidence>
<dbReference type="SUPFAM" id="SSF55874">
    <property type="entry name" value="ATPase domain of HSP90 chaperone/DNA topoisomerase II/histidine kinase"/>
    <property type="match status" value="1"/>
</dbReference>
<evidence type="ECO:0000256" key="8">
    <source>
        <dbReference type="ARBA" id="ARBA00023012"/>
    </source>
</evidence>
<dbReference type="PROSITE" id="PS50110">
    <property type="entry name" value="RESPONSE_REGULATORY"/>
    <property type="match status" value="1"/>
</dbReference>
<evidence type="ECO:0000256" key="5">
    <source>
        <dbReference type="ARBA" id="ARBA00022741"/>
    </source>
</evidence>
<dbReference type="Gene3D" id="3.30.450.20">
    <property type="entry name" value="PAS domain"/>
    <property type="match status" value="3"/>
</dbReference>
<name>A0A832LW92_9BACT</name>
<feature type="domain" description="PAS" evidence="12">
    <location>
        <begin position="8"/>
        <end position="56"/>
    </location>
</feature>
<evidence type="ECO:0000256" key="9">
    <source>
        <dbReference type="PROSITE-ProRule" id="PRU00169"/>
    </source>
</evidence>
<dbReference type="PROSITE" id="PS50109">
    <property type="entry name" value="HIS_KIN"/>
    <property type="match status" value="1"/>
</dbReference>
<dbReference type="Gene3D" id="3.30.565.10">
    <property type="entry name" value="Histidine kinase-like ATPase, C-terminal domain"/>
    <property type="match status" value="1"/>
</dbReference>
<protein>
    <recommendedName>
        <fullName evidence="2">histidine kinase</fullName>
        <ecNumber evidence="2">2.7.13.3</ecNumber>
    </recommendedName>
</protein>
<accession>A0A832LW92</accession>
<dbReference type="PANTHER" id="PTHR43065:SF10">
    <property type="entry name" value="PEROXIDE STRESS-ACTIVATED HISTIDINE KINASE MAK3"/>
    <property type="match status" value="1"/>
</dbReference>
<proteinExistence type="predicted"/>
<dbReference type="AlphaFoldDB" id="A0A832LW92"/>
<dbReference type="Pfam" id="PF13426">
    <property type="entry name" value="PAS_9"/>
    <property type="match status" value="3"/>
</dbReference>
<keyword evidence="8" id="KW-0902">Two-component regulatory system</keyword>
<dbReference type="Pfam" id="PF02518">
    <property type="entry name" value="HATPase_c"/>
    <property type="match status" value="1"/>
</dbReference>
<dbReference type="SUPFAM" id="SSF55785">
    <property type="entry name" value="PYP-like sensor domain (PAS domain)"/>
    <property type="match status" value="3"/>
</dbReference>
<dbReference type="Gene3D" id="1.10.287.130">
    <property type="match status" value="1"/>
</dbReference>
<dbReference type="SMART" id="SM00387">
    <property type="entry name" value="HATPase_c"/>
    <property type="match status" value="1"/>
</dbReference>
<dbReference type="InterPro" id="IPR036097">
    <property type="entry name" value="HisK_dim/P_sf"/>
</dbReference>
<keyword evidence="4" id="KW-0808">Transferase</keyword>
<dbReference type="InterPro" id="IPR036890">
    <property type="entry name" value="HATPase_C_sf"/>
</dbReference>
<keyword evidence="5" id="KW-0547">Nucleotide-binding</keyword>
<keyword evidence="3 9" id="KW-0597">Phosphoprotein</keyword>
<dbReference type="SMART" id="SM00388">
    <property type="entry name" value="HisKA"/>
    <property type="match status" value="1"/>
</dbReference>